<dbReference type="InterPro" id="IPR012902">
    <property type="entry name" value="N_methyl_site"/>
</dbReference>
<dbReference type="RefSeq" id="WP_090932654.1">
    <property type="nucleotide sequence ID" value="NZ_FOTS01000003.1"/>
</dbReference>
<protein>
    <submittedName>
        <fullName evidence="2">Prepilin-type N-terminal cleavage/methylation domain-containing protein</fullName>
    </submittedName>
</protein>
<accession>A0A1I4HFR6</accession>
<dbReference type="Proteomes" id="UP000199520">
    <property type="component" value="Unassembled WGS sequence"/>
</dbReference>
<dbReference type="InterPro" id="IPR045584">
    <property type="entry name" value="Pilin-like"/>
</dbReference>
<keyword evidence="1" id="KW-0812">Transmembrane</keyword>
<dbReference type="EMBL" id="FOTS01000003">
    <property type="protein sequence ID" value="SFL40226.1"/>
    <property type="molecule type" value="Genomic_DNA"/>
</dbReference>
<dbReference type="Pfam" id="PF07963">
    <property type="entry name" value="N_methyl"/>
    <property type="match status" value="1"/>
</dbReference>
<feature type="transmembrane region" description="Helical" evidence="1">
    <location>
        <begin position="7"/>
        <end position="29"/>
    </location>
</feature>
<reference evidence="3" key="1">
    <citation type="submission" date="2016-10" db="EMBL/GenBank/DDBJ databases">
        <authorList>
            <person name="Varghese N."/>
            <person name="Submissions S."/>
        </authorList>
    </citation>
    <scope>NUCLEOTIDE SEQUENCE [LARGE SCALE GENOMIC DNA]</scope>
    <source>
        <strain evidence="3">DSM 13327</strain>
    </source>
</reference>
<keyword evidence="1" id="KW-1133">Transmembrane helix</keyword>
<sequence>MQRGFTLIEILVCIAILNIFAIVTIPTLGQSLEKQELENTSSQLAADIRWLQQISINAGVDTTAYAMFFYNTTPYGYYVTANTTRVKNVIFPESVTLSGNHSYISFGQSGAPKTGAQTISIRSKKLKQWKYVILAPITGRVRISDFINTHPDE</sequence>
<dbReference type="NCBIfam" id="TIGR02532">
    <property type="entry name" value="IV_pilin_GFxxxE"/>
    <property type="match status" value="1"/>
</dbReference>
<dbReference type="STRING" id="1123291.SAMN04490355_1003163"/>
<organism evidence="2 3">
    <name type="scientific">Pelosinus propionicus DSM 13327</name>
    <dbReference type="NCBI Taxonomy" id="1123291"/>
    <lineage>
        <taxon>Bacteria</taxon>
        <taxon>Bacillati</taxon>
        <taxon>Bacillota</taxon>
        <taxon>Negativicutes</taxon>
        <taxon>Selenomonadales</taxon>
        <taxon>Sporomusaceae</taxon>
        <taxon>Pelosinus</taxon>
    </lineage>
</organism>
<dbReference type="Gene3D" id="3.30.700.10">
    <property type="entry name" value="Glycoprotein, Type 4 Pilin"/>
    <property type="match status" value="1"/>
</dbReference>
<proteinExistence type="predicted"/>
<gene>
    <name evidence="2" type="ORF">SAMN04490355_1003163</name>
</gene>
<name>A0A1I4HFR6_9FIRM</name>
<evidence type="ECO:0000256" key="1">
    <source>
        <dbReference type="SAM" id="Phobius"/>
    </source>
</evidence>
<evidence type="ECO:0000313" key="2">
    <source>
        <dbReference type="EMBL" id="SFL40226.1"/>
    </source>
</evidence>
<keyword evidence="1" id="KW-0472">Membrane</keyword>
<dbReference type="OrthoDB" id="1808878at2"/>
<dbReference type="AlphaFoldDB" id="A0A1I4HFR6"/>
<keyword evidence="3" id="KW-1185">Reference proteome</keyword>
<evidence type="ECO:0000313" key="3">
    <source>
        <dbReference type="Proteomes" id="UP000199520"/>
    </source>
</evidence>
<dbReference type="SUPFAM" id="SSF54523">
    <property type="entry name" value="Pili subunits"/>
    <property type="match status" value="1"/>
</dbReference>